<sequence length="437" mass="47805">MTVPVCTARTPIGPRPDRWADLRPMPRGARVAVGRPVAMALFRNAVARLPVRVELPGGRSIGGGRDDAAAPLMVVHDPSAFAARIASTGLIGFGEAYMTGDWSAPDPAGVLTVFASAVDRLVPSPLQSLRPWLLPRQPREHRATDAGARNNAAHHYDLSNEFFASFLDDTMTYSAALFERLEPGPVWGDLAAAQRRKIDLLLDDAGVGAGTTLLEIGTGWGELAIRAAGRGARVRSVTLSSQQLTLARQRASAAGVADRVSIELLDYRAVRGRYDAVVSVEMMEAVGFEYLPDYLETLTRVLAPGGRVALQVITMPHARMLAGRHTHTWIQKYIFPGGFLPSETLLAQQLSEHSGLRAVQRRALGPHYARTLRLWRERFDAASHRVGELGFDDVFRRMWQLYLAYSEAGFRSGYLDVVQLVLEHRRTGAPSPTGTTK</sequence>
<dbReference type="Gene3D" id="3.40.50.150">
    <property type="entry name" value="Vaccinia Virus protein VP39"/>
    <property type="match status" value="1"/>
</dbReference>
<evidence type="ECO:0000313" key="6">
    <source>
        <dbReference type="EMBL" id="MVU77578.1"/>
    </source>
</evidence>
<protein>
    <submittedName>
        <fullName evidence="6">Methyltransferase domain-containing protein</fullName>
    </submittedName>
</protein>
<comment type="caution">
    <text evidence="6">The sequence shown here is derived from an EMBL/GenBank/DDBJ whole genome shotgun (WGS) entry which is preliminary data.</text>
</comment>
<dbReference type="GO" id="GO:0032259">
    <property type="term" value="P:methylation"/>
    <property type="evidence" value="ECO:0007669"/>
    <property type="project" value="UniProtKB-KW"/>
</dbReference>
<gene>
    <name evidence="6" type="ORF">GPX89_10040</name>
</gene>
<dbReference type="EMBL" id="WRPP01000002">
    <property type="protein sequence ID" value="MVU77578.1"/>
    <property type="molecule type" value="Genomic_DNA"/>
</dbReference>
<proteinExistence type="inferred from homology"/>
<accession>A0A7K1UUN4</accession>
<evidence type="ECO:0000256" key="5">
    <source>
        <dbReference type="ARBA" id="ARBA00023098"/>
    </source>
</evidence>
<dbReference type="Pfam" id="PF02353">
    <property type="entry name" value="CMAS"/>
    <property type="match status" value="1"/>
</dbReference>
<comment type="similarity">
    <text evidence="1">Belongs to the CFA/CMAS family.</text>
</comment>
<dbReference type="AlphaFoldDB" id="A0A7K1UUN4"/>
<dbReference type="RefSeq" id="WP_157387264.1">
    <property type="nucleotide sequence ID" value="NZ_WRPP01000002.1"/>
</dbReference>
<evidence type="ECO:0000256" key="3">
    <source>
        <dbReference type="ARBA" id="ARBA00022679"/>
    </source>
</evidence>
<dbReference type="SUPFAM" id="SSF53335">
    <property type="entry name" value="S-adenosyl-L-methionine-dependent methyltransferases"/>
    <property type="match status" value="1"/>
</dbReference>
<evidence type="ECO:0000256" key="2">
    <source>
        <dbReference type="ARBA" id="ARBA00022603"/>
    </source>
</evidence>
<evidence type="ECO:0000313" key="7">
    <source>
        <dbReference type="Proteomes" id="UP000466794"/>
    </source>
</evidence>
<dbReference type="GO" id="GO:0008610">
    <property type="term" value="P:lipid biosynthetic process"/>
    <property type="evidence" value="ECO:0007669"/>
    <property type="project" value="InterPro"/>
</dbReference>
<keyword evidence="5" id="KW-0443">Lipid metabolism</keyword>
<keyword evidence="7" id="KW-1185">Reference proteome</keyword>
<dbReference type="InterPro" id="IPR003333">
    <property type="entry name" value="CMAS"/>
</dbReference>
<evidence type="ECO:0000256" key="4">
    <source>
        <dbReference type="ARBA" id="ARBA00022691"/>
    </source>
</evidence>
<keyword evidence="3 6" id="KW-0808">Transferase</keyword>
<dbReference type="PANTHER" id="PTHR43667:SF2">
    <property type="entry name" value="FATTY ACID C-METHYL TRANSFERASE"/>
    <property type="match status" value="1"/>
</dbReference>
<keyword evidence="4" id="KW-0949">S-adenosyl-L-methionine</keyword>
<dbReference type="PIRSF" id="PIRSF003085">
    <property type="entry name" value="CMAS"/>
    <property type="match status" value="1"/>
</dbReference>
<evidence type="ECO:0000256" key="1">
    <source>
        <dbReference type="ARBA" id="ARBA00010815"/>
    </source>
</evidence>
<dbReference type="InterPro" id="IPR050723">
    <property type="entry name" value="CFA/CMAS"/>
</dbReference>
<name>A0A7K1UUN4_9NOCA</name>
<organism evidence="6 7">
    <name type="scientific">Nocardia terrae</name>
    <dbReference type="NCBI Taxonomy" id="2675851"/>
    <lineage>
        <taxon>Bacteria</taxon>
        <taxon>Bacillati</taxon>
        <taxon>Actinomycetota</taxon>
        <taxon>Actinomycetes</taxon>
        <taxon>Mycobacteriales</taxon>
        <taxon>Nocardiaceae</taxon>
        <taxon>Nocardia</taxon>
    </lineage>
</organism>
<dbReference type="CDD" id="cd02440">
    <property type="entry name" value="AdoMet_MTases"/>
    <property type="match status" value="1"/>
</dbReference>
<dbReference type="InterPro" id="IPR029063">
    <property type="entry name" value="SAM-dependent_MTases_sf"/>
</dbReference>
<keyword evidence="2 6" id="KW-0489">Methyltransferase</keyword>
<dbReference type="PANTHER" id="PTHR43667">
    <property type="entry name" value="CYCLOPROPANE-FATTY-ACYL-PHOSPHOLIPID SYNTHASE"/>
    <property type="match status" value="1"/>
</dbReference>
<dbReference type="Proteomes" id="UP000466794">
    <property type="component" value="Unassembled WGS sequence"/>
</dbReference>
<reference evidence="6 7" key="1">
    <citation type="submission" date="2019-12" db="EMBL/GenBank/DDBJ databases">
        <title>Nocardia sp. nov. ET3-3 isolated from soil.</title>
        <authorList>
            <person name="Kanchanasin P."/>
            <person name="Tanasupawat S."/>
            <person name="Yuki M."/>
            <person name="Kudo T."/>
        </authorList>
    </citation>
    <scope>NUCLEOTIDE SEQUENCE [LARGE SCALE GENOMIC DNA]</scope>
    <source>
        <strain evidence="6 7">ET3-3</strain>
    </source>
</reference>
<dbReference type="GO" id="GO:0008168">
    <property type="term" value="F:methyltransferase activity"/>
    <property type="evidence" value="ECO:0007669"/>
    <property type="project" value="UniProtKB-KW"/>
</dbReference>